<proteinExistence type="evidence at transcript level"/>
<dbReference type="EMBL" id="GANP01011902">
    <property type="protein sequence ID" value="JAB72566.1"/>
    <property type="molecule type" value="mRNA"/>
</dbReference>
<protein>
    <submittedName>
        <fullName evidence="7">Putative secreted protein</fullName>
    </submittedName>
</protein>
<evidence type="ECO:0000256" key="4">
    <source>
        <dbReference type="ARBA" id="ARBA00023180"/>
    </source>
</evidence>
<dbReference type="InterPro" id="IPR021971">
    <property type="entry name" value="Salp15"/>
</dbReference>
<feature type="chain" id="PRO_5004738701" evidence="6">
    <location>
        <begin position="23"/>
        <end position="114"/>
    </location>
</feature>
<comment type="subcellular location">
    <subcellularLocation>
        <location evidence="1">Secreted</location>
    </subcellularLocation>
</comment>
<sequence>MIRMMIFPLSIVLLAPSGYLHAAEGPKQDADRCSKGLGEFITKKCSSSHATFTKFSQCSYTCTKNHDNGQITSTSHFLPNGLPCEKCKECCYGKCKPVKFQFENPLKMKTSCTP</sequence>
<evidence type="ECO:0000256" key="5">
    <source>
        <dbReference type="ARBA" id="ARBA00034321"/>
    </source>
</evidence>
<evidence type="ECO:0000256" key="6">
    <source>
        <dbReference type="SAM" id="SignalP"/>
    </source>
</evidence>
<accession>V5IDI0</accession>
<keyword evidence="2" id="KW-0964">Secreted</keyword>
<reference evidence="7" key="1">
    <citation type="journal article" date="2015" name="Sci. Rep.">
        <title>Tissue- and time-dependent transcription in Ixodes ricinus salivary glands and midguts when blood feeding on the vertebrate host.</title>
        <authorList>
            <person name="Kotsyfakis M."/>
            <person name="Schwarz A."/>
            <person name="Erhart J."/>
            <person name="Ribeiro J.M."/>
        </authorList>
    </citation>
    <scope>NUCLEOTIDE SEQUENCE</scope>
    <source>
        <tissue evidence="7">Salivary gland and midgut</tissue>
    </source>
</reference>
<keyword evidence="3 6" id="KW-0732">Signal</keyword>
<feature type="signal peptide" evidence="6">
    <location>
        <begin position="1"/>
        <end position="22"/>
    </location>
</feature>
<dbReference type="Pfam" id="PF12115">
    <property type="entry name" value="Salp15"/>
    <property type="match status" value="1"/>
</dbReference>
<evidence type="ECO:0000313" key="7">
    <source>
        <dbReference type="EMBL" id="JAB72566.1"/>
    </source>
</evidence>
<name>V5IDI0_IXORI</name>
<dbReference type="AlphaFoldDB" id="V5IDI0"/>
<evidence type="ECO:0000256" key="2">
    <source>
        <dbReference type="ARBA" id="ARBA00022525"/>
    </source>
</evidence>
<comment type="similarity">
    <text evidence="5">Belongs to the salp15 family.</text>
</comment>
<dbReference type="GO" id="GO:0005576">
    <property type="term" value="C:extracellular region"/>
    <property type="evidence" value="ECO:0007669"/>
    <property type="project" value="UniProtKB-SubCell"/>
</dbReference>
<keyword evidence="4" id="KW-0325">Glycoprotein</keyword>
<evidence type="ECO:0000256" key="3">
    <source>
        <dbReference type="ARBA" id="ARBA00022729"/>
    </source>
</evidence>
<evidence type="ECO:0000256" key="1">
    <source>
        <dbReference type="ARBA" id="ARBA00004613"/>
    </source>
</evidence>
<organism evidence="7">
    <name type="scientific">Ixodes ricinus</name>
    <name type="common">Common tick</name>
    <name type="synonym">Acarus ricinus</name>
    <dbReference type="NCBI Taxonomy" id="34613"/>
    <lineage>
        <taxon>Eukaryota</taxon>
        <taxon>Metazoa</taxon>
        <taxon>Ecdysozoa</taxon>
        <taxon>Arthropoda</taxon>
        <taxon>Chelicerata</taxon>
        <taxon>Arachnida</taxon>
        <taxon>Acari</taxon>
        <taxon>Parasitiformes</taxon>
        <taxon>Ixodida</taxon>
        <taxon>Ixodoidea</taxon>
        <taxon>Ixodidae</taxon>
        <taxon>Ixodinae</taxon>
        <taxon>Ixodes</taxon>
    </lineage>
</organism>